<proteinExistence type="predicted"/>
<evidence type="ECO:0000313" key="9">
    <source>
        <dbReference type="EMBL" id="KKL87602.1"/>
    </source>
</evidence>
<evidence type="ECO:0000256" key="6">
    <source>
        <dbReference type="ARBA" id="ARBA00023277"/>
    </source>
</evidence>
<dbReference type="PANTHER" id="PTHR43793">
    <property type="entry name" value="FAD SYNTHASE"/>
    <property type="match status" value="1"/>
</dbReference>
<dbReference type="GO" id="GO:0005975">
    <property type="term" value="P:carbohydrate metabolic process"/>
    <property type="evidence" value="ECO:0007669"/>
    <property type="project" value="InterPro"/>
</dbReference>
<keyword evidence="2" id="KW-0808">Transferase</keyword>
<dbReference type="GO" id="GO:0016779">
    <property type="term" value="F:nucleotidyltransferase activity"/>
    <property type="evidence" value="ECO:0007669"/>
    <property type="project" value="UniProtKB-KW"/>
</dbReference>
<evidence type="ECO:0000256" key="4">
    <source>
        <dbReference type="ARBA" id="ARBA00022741"/>
    </source>
</evidence>
<reference evidence="9" key="1">
    <citation type="journal article" date="2015" name="Nature">
        <title>Complex archaea that bridge the gap between prokaryotes and eukaryotes.</title>
        <authorList>
            <person name="Spang A."/>
            <person name="Saw J.H."/>
            <person name="Jorgensen S.L."/>
            <person name="Zaremba-Niedzwiedzka K."/>
            <person name="Martijn J."/>
            <person name="Lind A.E."/>
            <person name="van Eijk R."/>
            <person name="Schleper C."/>
            <person name="Guy L."/>
            <person name="Ettema T.J."/>
        </authorList>
    </citation>
    <scope>NUCLEOTIDE SEQUENCE</scope>
</reference>
<dbReference type="PANTHER" id="PTHR43793:SF2">
    <property type="entry name" value="BIFUNCTIONAL PROTEIN HLDE"/>
    <property type="match status" value="1"/>
</dbReference>
<keyword evidence="5" id="KW-0067">ATP-binding</keyword>
<accession>A0A0F9IK23</accession>
<dbReference type="SUPFAM" id="SSF52374">
    <property type="entry name" value="Nucleotidylyl transferase"/>
    <property type="match status" value="1"/>
</dbReference>
<dbReference type="GO" id="GO:0016773">
    <property type="term" value="F:phosphotransferase activity, alcohol group as acceptor"/>
    <property type="evidence" value="ECO:0007669"/>
    <property type="project" value="InterPro"/>
</dbReference>
<dbReference type="Pfam" id="PF01467">
    <property type="entry name" value="CTP_transf_like"/>
    <property type="match status" value="1"/>
</dbReference>
<dbReference type="GO" id="GO:0005524">
    <property type="term" value="F:ATP binding"/>
    <property type="evidence" value="ECO:0007669"/>
    <property type="project" value="UniProtKB-KW"/>
</dbReference>
<keyword evidence="6" id="KW-0119">Carbohydrate metabolism</keyword>
<organism evidence="9">
    <name type="scientific">marine sediment metagenome</name>
    <dbReference type="NCBI Taxonomy" id="412755"/>
    <lineage>
        <taxon>unclassified sequences</taxon>
        <taxon>metagenomes</taxon>
        <taxon>ecological metagenomes</taxon>
    </lineage>
</organism>
<dbReference type="InterPro" id="IPR004821">
    <property type="entry name" value="Cyt_trans-like"/>
</dbReference>
<dbReference type="InterPro" id="IPR011914">
    <property type="entry name" value="RfaE_dom_II"/>
</dbReference>
<name>A0A0F9IK23_9ZZZZ</name>
<dbReference type="AlphaFoldDB" id="A0A0F9IK23"/>
<comment type="caution">
    <text evidence="9">The sequence shown here is derived from an EMBL/GenBank/DDBJ whole genome shotgun (WGS) entry which is preliminary data.</text>
</comment>
<comment type="catalytic activity">
    <reaction evidence="7">
        <text>D-glycero-beta-D-manno-heptose 1-phosphate + ATP + H(+) = ADP-D-glycero-beta-D-manno-heptose + diphosphate</text>
        <dbReference type="Rhea" id="RHEA:27465"/>
        <dbReference type="ChEBI" id="CHEBI:15378"/>
        <dbReference type="ChEBI" id="CHEBI:30616"/>
        <dbReference type="ChEBI" id="CHEBI:33019"/>
        <dbReference type="ChEBI" id="CHEBI:59967"/>
        <dbReference type="ChEBI" id="CHEBI:61593"/>
        <dbReference type="EC" id="2.7.7.70"/>
    </reaction>
</comment>
<evidence type="ECO:0000256" key="2">
    <source>
        <dbReference type="ARBA" id="ARBA00022679"/>
    </source>
</evidence>
<dbReference type="NCBIfam" id="TIGR02199">
    <property type="entry name" value="rfaE_dom_II"/>
    <property type="match status" value="1"/>
</dbReference>
<sequence>MNIRSKVVNLDDLLKKVADHRKNGEKIVFTNGCFDILHVGHVRYLAAARNEGDILVVGLNSDRSTRKIKGEQRPIVQQGQRAEILASLCCVDYITIFDEQNPLALIRSIKPDILVKGDDWPEKEIVGGDIVKADGGEVVRVPVVPNISTTSILKRIINGSGE</sequence>
<evidence type="ECO:0000256" key="5">
    <source>
        <dbReference type="ARBA" id="ARBA00022840"/>
    </source>
</evidence>
<dbReference type="EMBL" id="LAZR01020794">
    <property type="protein sequence ID" value="KKL87602.1"/>
    <property type="molecule type" value="Genomic_DNA"/>
</dbReference>
<evidence type="ECO:0000256" key="3">
    <source>
        <dbReference type="ARBA" id="ARBA00022695"/>
    </source>
</evidence>
<evidence type="ECO:0000256" key="1">
    <source>
        <dbReference type="ARBA" id="ARBA00012519"/>
    </source>
</evidence>
<feature type="domain" description="Cytidyltransferase-like" evidence="8">
    <location>
        <begin position="29"/>
        <end position="123"/>
    </location>
</feature>
<evidence type="ECO:0000259" key="8">
    <source>
        <dbReference type="Pfam" id="PF01467"/>
    </source>
</evidence>
<protein>
    <recommendedName>
        <fullName evidence="1">D-glycero-beta-D-manno-heptose 1-phosphate adenylyltransferase</fullName>
        <ecNumber evidence="1">2.7.7.70</ecNumber>
    </recommendedName>
</protein>
<evidence type="ECO:0000256" key="7">
    <source>
        <dbReference type="ARBA" id="ARBA00047428"/>
    </source>
</evidence>
<dbReference type="InterPro" id="IPR050385">
    <property type="entry name" value="Archaeal_FAD_synthase"/>
</dbReference>
<dbReference type="Gene3D" id="3.40.50.620">
    <property type="entry name" value="HUPs"/>
    <property type="match status" value="1"/>
</dbReference>
<gene>
    <name evidence="9" type="ORF">LCGC14_1933100</name>
</gene>
<dbReference type="NCBIfam" id="TIGR00125">
    <property type="entry name" value="cyt_tran_rel"/>
    <property type="match status" value="1"/>
</dbReference>
<keyword evidence="4" id="KW-0547">Nucleotide-binding</keyword>
<keyword evidence="3" id="KW-0548">Nucleotidyltransferase</keyword>
<dbReference type="InterPro" id="IPR014729">
    <property type="entry name" value="Rossmann-like_a/b/a_fold"/>
</dbReference>
<dbReference type="EC" id="2.7.7.70" evidence="1"/>